<dbReference type="eggNOG" id="KOG1187">
    <property type="taxonomic scope" value="Eukaryota"/>
</dbReference>
<dbReference type="PROSITE" id="PS00108">
    <property type="entry name" value="PROTEIN_KINASE_ST"/>
    <property type="match status" value="1"/>
</dbReference>
<dbReference type="Proteomes" id="UP000029981">
    <property type="component" value="Chromosome 7"/>
</dbReference>
<dbReference type="Gene3D" id="1.10.510.10">
    <property type="entry name" value="Transferase(Phosphotransferase) domain 1"/>
    <property type="match status" value="1"/>
</dbReference>
<protein>
    <recommendedName>
        <fullName evidence="3">non-specific serine/threonine protein kinase</fullName>
        <ecNumber evidence="3">2.7.11.1</ecNumber>
    </recommendedName>
</protein>
<keyword evidence="7 12" id="KW-0547">Nucleotide-binding</keyword>
<dbReference type="InterPro" id="IPR001245">
    <property type="entry name" value="Ser-Thr/Tyr_kinase_cat_dom"/>
</dbReference>
<reference evidence="16 17" key="4">
    <citation type="journal article" date="2011" name="BMC Genomics">
        <title>RNA-Seq improves annotation of protein-coding genes in the cucumber genome.</title>
        <authorList>
            <person name="Li Z."/>
            <person name="Zhang Z."/>
            <person name="Yan P."/>
            <person name="Huang S."/>
            <person name="Fei Z."/>
            <person name="Lin K."/>
        </authorList>
    </citation>
    <scope>NUCLEOTIDE SEQUENCE [LARGE SCALE GENOMIC DNA]</scope>
    <source>
        <strain evidence="17">cv. 9930</strain>
    </source>
</reference>
<feature type="region of interest" description="Disordered" evidence="14">
    <location>
        <begin position="460"/>
        <end position="487"/>
    </location>
</feature>
<reference evidence="16 17" key="1">
    <citation type="journal article" date="2009" name="Nat. Genet.">
        <title>The genome of the cucumber, Cucumis sativus L.</title>
        <authorList>
            <person name="Huang S."/>
            <person name="Li R."/>
            <person name="Zhang Z."/>
            <person name="Li L."/>
            <person name="Gu X."/>
            <person name="Fan W."/>
            <person name="Lucas W.J."/>
            <person name="Wang X."/>
            <person name="Xie B."/>
            <person name="Ni P."/>
            <person name="Ren Y."/>
            <person name="Zhu H."/>
            <person name="Li J."/>
            <person name="Lin K."/>
            <person name="Jin W."/>
            <person name="Fei Z."/>
            <person name="Li G."/>
            <person name="Staub J."/>
            <person name="Kilian A."/>
            <person name="van der Vossen E.A."/>
            <person name="Wu Y."/>
            <person name="Guo J."/>
            <person name="He J."/>
            <person name="Jia Z."/>
            <person name="Ren Y."/>
            <person name="Tian G."/>
            <person name="Lu Y."/>
            <person name="Ruan J."/>
            <person name="Qian W."/>
            <person name="Wang M."/>
            <person name="Huang Q."/>
            <person name="Li B."/>
            <person name="Xuan Z."/>
            <person name="Cao J."/>
            <person name="Asan"/>
            <person name="Wu Z."/>
            <person name="Zhang J."/>
            <person name="Cai Q."/>
            <person name="Bai Y."/>
            <person name="Zhao B."/>
            <person name="Han Y."/>
            <person name="Li Y."/>
            <person name="Li X."/>
            <person name="Wang S."/>
            <person name="Shi Q."/>
            <person name="Liu S."/>
            <person name="Cho W.K."/>
            <person name="Kim J.Y."/>
            <person name="Xu Y."/>
            <person name="Heller-Uszynska K."/>
            <person name="Miao H."/>
            <person name="Cheng Z."/>
            <person name="Zhang S."/>
            <person name="Wu J."/>
            <person name="Yang Y."/>
            <person name="Kang H."/>
            <person name="Li M."/>
            <person name="Liang H."/>
            <person name="Ren X."/>
            <person name="Shi Z."/>
            <person name="Wen M."/>
            <person name="Jian M."/>
            <person name="Yang H."/>
            <person name="Zhang G."/>
            <person name="Yang Z."/>
            <person name="Chen R."/>
            <person name="Liu S."/>
            <person name="Li J."/>
            <person name="Ma L."/>
            <person name="Liu H."/>
            <person name="Zhou Y."/>
            <person name="Zhao J."/>
            <person name="Fang X."/>
            <person name="Li G."/>
            <person name="Fang L."/>
            <person name="Li Y."/>
            <person name="Liu D."/>
            <person name="Zheng H."/>
            <person name="Zhang Y."/>
            <person name="Qin N."/>
            <person name="Li Z."/>
            <person name="Yang G."/>
            <person name="Yang S."/>
            <person name="Bolund L."/>
            <person name="Kristiansen K."/>
            <person name="Zheng H."/>
            <person name="Li S."/>
            <person name="Zhang X."/>
            <person name="Yang H."/>
            <person name="Wang J."/>
            <person name="Sun R."/>
            <person name="Zhang B."/>
            <person name="Jiang S."/>
            <person name="Wang J."/>
            <person name="Du Y."/>
            <person name="Li S."/>
        </authorList>
    </citation>
    <scope>NUCLEOTIDE SEQUENCE [LARGE SCALE GENOMIC DNA]</scope>
    <source>
        <strain evidence="17">cv. 9930</strain>
    </source>
</reference>
<dbReference type="FunFam" id="3.30.200.20:FF:000228">
    <property type="entry name" value="Serine/threonine-protein kinase BIK1"/>
    <property type="match status" value="1"/>
</dbReference>
<dbReference type="OMA" id="HNPKEPR"/>
<name>A0A0A0K2V0_CUCSA</name>
<dbReference type="EMBL" id="CM002928">
    <property type="protein sequence ID" value="KGN43339.1"/>
    <property type="molecule type" value="Genomic_DNA"/>
</dbReference>
<dbReference type="PROSITE" id="PS00107">
    <property type="entry name" value="PROTEIN_KINASE_ATP"/>
    <property type="match status" value="1"/>
</dbReference>
<organism evidence="16 17">
    <name type="scientific">Cucumis sativus</name>
    <name type="common">Cucumber</name>
    <dbReference type="NCBI Taxonomy" id="3659"/>
    <lineage>
        <taxon>Eukaryota</taxon>
        <taxon>Viridiplantae</taxon>
        <taxon>Streptophyta</taxon>
        <taxon>Embryophyta</taxon>
        <taxon>Tracheophyta</taxon>
        <taxon>Spermatophyta</taxon>
        <taxon>Magnoliopsida</taxon>
        <taxon>eudicotyledons</taxon>
        <taxon>Gunneridae</taxon>
        <taxon>Pentapetalae</taxon>
        <taxon>rosids</taxon>
        <taxon>fabids</taxon>
        <taxon>Cucurbitales</taxon>
        <taxon>Cucurbitaceae</taxon>
        <taxon>Benincaseae</taxon>
        <taxon>Cucumis</taxon>
    </lineage>
</organism>
<sequence length="487" mass="54475">MADNSDPTVTNRLKPNNHHARQLTLNKQIVFQSVVIFFSPHQVSFLLKFLRLILPATDISAYFPLNSCSLDYICDNWVITELIGQEMYSTTGHFSSVISQTTSLTTSSTISNISKNSQFSAASGDEVFPHGQILPSSNLREYSLAELKAATKNFRAEALLGEGGFGKVYKGWLEEKGLGRKGNSMVIAVKKLKSDSVQGLEEWQSEVGFLGRLSHPNLVKLLGYCWEDHELLLTYEFMQKGSLENHLFGRGSAVTPLGWDTRLKIAIGAARGLAFLHTSDKQVIYRDFKASNILLDGSYTAKLSDFGLAKLGPSESKSHLTTRVMGTHGYAAPEYVTTGHLYVKSDVYGFGVVLIEMLTGLRALDENRPTGQEHLTEWIKPFLSERRKLKNVMDFRLEGKYPSRSAFQVAQLALQCIEQEQKNRPSMKEVVETLEQIETVNEKLIETGNRASRLASNRNAHQPLHHNSPLHMKQYGGHANQTPPRCR</sequence>
<gene>
    <name evidence="16" type="ORF">Csa_7G024130</name>
</gene>
<dbReference type="SUPFAM" id="SSF56112">
    <property type="entry name" value="Protein kinase-like (PK-like)"/>
    <property type="match status" value="1"/>
</dbReference>
<keyword evidence="4" id="KW-1003">Cell membrane</keyword>
<dbReference type="GO" id="GO:0005524">
    <property type="term" value="F:ATP binding"/>
    <property type="evidence" value="ECO:0007669"/>
    <property type="project" value="UniProtKB-UniRule"/>
</dbReference>
<keyword evidence="17" id="KW-1185">Reference proteome</keyword>
<evidence type="ECO:0000313" key="17">
    <source>
        <dbReference type="Proteomes" id="UP000029981"/>
    </source>
</evidence>
<comment type="subcellular location">
    <subcellularLocation>
        <location evidence="1">Cell membrane</location>
    </subcellularLocation>
</comment>
<dbReference type="GO" id="GO:0004674">
    <property type="term" value="F:protein serine/threonine kinase activity"/>
    <property type="evidence" value="ECO:0007669"/>
    <property type="project" value="UniProtKB-KW"/>
</dbReference>
<feature type="binding site" evidence="12">
    <location>
        <position position="191"/>
    </location>
    <ligand>
        <name>ATP</name>
        <dbReference type="ChEBI" id="CHEBI:30616"/>
    </ligand>
</feature>
<evidence type="ECO:0000256" key="6">
    <source>
        <dbReference type="ARBA" id="ARBA00022679"/>
    </source>
</evidence>
<dbReference type="AlphaFoldDB" id="A0A0A0K2V0"/>
<dbReference type="InterPro" id="IPR011009">
    <property type="entry name" value="Kinase-like_dom_sf"/>
</dbReference>
<dbReference type="EC" id="2.7.11.1" evidence="3"/>
<comment type="similarity">
    <text evidence="2">Belongs to the protein kinase superfamily. Ser/Thr protein kinase family.</text>
</comment>
<evidence type="ECO:0000313" key="16">
    <source>
        <dbReference type="EMBL" id="KGN43339.1"/>
    </source>
</evidence>
<evidence type="ECO:0000256" key="4">
    <source>
        <dbReference type="ARBA" id="ARBA00022475"/>
    </source>
</evidence>
<evidence type="ECO:0000256" key="12">
    <source>
        <dbReference type="PROSITE-ProRule" id="PRU10141"/>
    </source>
</evidence>
<dbReference type="STRING" id="3659.A0A0A0K2V0"/>
<proteinExistence type="inferred from homology"/>
<keyword evidence="6" id="KW-0808">Transferase</keyword>
<reference evidence="16 17" key="3">
    <citation type="journal article" date="2010" name="BMC Genomics">
        <title>Transcriptome sequencing and comparative analysis of cucumber flowers with different sex types.</title>
        <authorList>
            <person name="Guo S."/>
            <person name="Zheng Y."/>
            <person name="Joung J.G."/>
            <person name="Liu S."/>
            <person name="Zhang Z."/>
            <person name="Crasta O.R."/>
            <person name="Sobral B.W."/>
            <person name="Xu Y."/>
            <person name="Huang S."/>
            <person name="Fei Z."/>
        </authorList>
    </citation>
    <scope>NUCLEOTIDE SEQUENCE [LARGE SCALE GENOMIC DNA]</scope>
    <source>
        <strain evidence="17">cv. 9930</strain>
    </source>
</reference>
<dbReference type="InterPro" id="IPR017441">
    <property type="entry name" value="Protein_kinase_ATP_BS"/>
</dbReference>
<evidence type="ECO:0000256" key="8">
    <source>
        <dbReference type="ARBA" id="ARBA00022777"/>
    </source>
</evidence>
<reference evidence="16 17" key="2">
    <citation type="journal article" date="2009" name="PLoS ONE">
        <title>An integrated genetic and cytogenetic map of the cucumber genome.</title>
        <authorList>
            <person name="Ren Y."/>
            <person name="Zhang Z."/>
            <person name="Liu J."/>
            <person name="Staub J.E."/>
            <person name="Han Y."/>
            <person name="Cheng Z."/>
            <person name="Li X."/>
            <person name="Lu J."/>
            <person name="Miao H."/>
            <person name="Kang H."/>
            <person name="Xie B."/>
            <person name="Gu X."/>
            <person name="Wang X."/>
            <person name="Du Y."/>
            <person name="Jin W."/>
            <person name="Huang S."/>
        </authorList>
    </citation>
    <scope>NUCLEOTIDE SEQUENCE [LARGE SCALE GENOMIC DNA]</scope>
    <source>
        <strain evidence="17">cv. 9930</strain>
    </source>
</reference>
<evidence type="ECO:0000256" key="13">
    <source>
        <dbReference type="RuleBase" id="RU000304"/>
    </source>
</evidence>
<keyword evidence="10" id="KW-0472">Membrane</keyword>
<feature type="domain" description="Protein kinase" evidence="15">
    <location>
        <begin position="154"/>
        <end position="437"/>
    </location>
</feature>
<comment type="function">
    <text evidence="11">May be involved in plant defense signaling.</text>
</comment>
<dbReference type="Gramene" id="KGN43339">
    <property type="protein sequence ID" value="KGN43339"/>
    <property type="gene ID" value="Csa_7G024130"/>
</dbReference>
<evidence type="ECO:0000256" key="10">
    <source>
        <dbReference type="ARBA" id="ARBA00023136"/>
    </source>
</evidence>
<keyword evidence="8" id="KW-0418">Kinase</keyword>
<dbReference type="Gene3D" id="3.30.200.20">
    <property type="entry name" value="Phosphorylase Kinase, domain 1"/>
    <property type="match status" value="1"/>
</dbReference>
<dbReference type="PANTHER" id="PTHR45621">
    <property type="entry name" value="OS01G0588500 PROTEIN-RELATED"/>
    <property type="match status" value="1"/>
</dbReference>
<keyword evidence="9 12" id="KW-0067">ATP-binding</keyword>
<dbReference type="Pfam" id="PF07714">
    <property type="entry name" value="PK_Tyr_Ser-Thr"/>
    <property type="match status" value="1"/>
</dbReference>
<dbReference type="FunFam" id="1.10.510.10:FF:000032">
    <property type="entry name" value="Serine/threonine-protein kinase PBS1"/>
    <property type="match status" value="1"/>
</dbReference>
<dbReference type="InterPro" id="IPR050823">
    <property type="entry name" value="Plant_Ser_Thr_Prot_Kinase"/>
</dbReference>
<dbReference type="PROSITE" id="PS50011">
    <property type="entry name" value="PROTEIN_KINASE_DOM"/>
    <property type="match status" value="1"/>
</dbReference>
<dbReference type="InterPro" id="IPR000719">
    <property type="entry name" value="Prot_kinase_dom"/>
</dbReference>
<evidence type="ECO:0000256" key="5">
    <source>
        <dbReference type="ARBA" id="ARBA00022527"/>
    </source>
</evidence>
<dbReference type="GO" id="GO:0005886">
    <property type="term" value="C:plasma membrane"/>
    <property type="evidence" value="ECO:0007669"/>
    <property type="project" value="UniProtKB-SubCell"/>
</dbReference>
<evidence type="ECO:0000256" key="9">
    <source>
        <dbReference type="ARBA" id="ARBA00022840"/>
    </source>
</evidence>
<evidence type="ECO:0000256" key="14">
    <source>
        <dbReference type="SAM" id="MobiDB-lite"/>
    </source>
</evidence>
<evidence type="ECO:0000256" key="7">
    <source>
        <dbReference type="ARBA" id="ARBA00022741"/>
    </source>
</evidence>
<keyword evidence="5 13" id="KW-0723">Serine/threonine-protein kinase</keyword>
<evidence type="ECO:0000256" key="3">
    <source>
        <dbReference type="ARBA" id="ARBA00012513"/>
    </source>
</evidence>
<accession>A0A0A0K2V0</accession>
<evidence type="ECO:0000256" key="2">
    <source>
        <dbReference type="ARBA" id="ARBA00008684"/>
    </source>
</evidence>
<evidence type="ECO:0000256" key="11">
    <source>
        <dbReference type="ARBA" id="ARBA00054261"/>
    </source>
</evidence>
<dbReference type="CDD" id="cd14066">
    <property type="entry name" value="STKc_IRAK"/>
    <property type="match status" value="1"/>
</dbReference>
<dbReference type="InterPro" id="IPR008271">
    <property type="entry name" value="Ser/Thr_kinase_AS"/>
</dbReference>
<evidence type="ECO:0000256" key="1">
    <source>
        <dbReference type="ARBA" id="ARBA00004236"/>
    </source>
</evidence>
<evidence type="ECO:0000259" key="15">
    <source>
        <dbReference type="PROSITE" id="PS50011"/>
    </source>
</evidence>